<dbReference type="Proteomes" id="UP000000366">
    <property type="component" value="Chromosome"/>
</dbReference>
<evidence type="ECO:0000313" key="4">
    <source>
        <dbReference type="Proteomes" id="UP000000366"/>
    </source>
</evidence>
<feature type="compositionally biased region" description="Basic and acidic residues" evidence="1">
    <location>
        <begin position="93"/>
        <end position="104"/>
    </location>
</feature>
<keyword evidence="2" id="KW-1133">Transmembrane helix</keyword>
<dbReference type="STRING" id="420662.Mpe_A1306"/>
<feature type="transmembrane region" description="Helical" evidence="2">
    <location>
        <begin position="6"/>
        <end position="29"/>
    </location>
</feature>
<feature type="region of interest" description="Disordered" evidence="1">
    <location>
        <begin position="79"/>
        <end position="104"/>
    </location>
</feature>
<dbReference type="HOGENOM" id="CLU_2341309_0_0_4"/>
<evidence type="ECO:0008006" key="5">
    <source>
        <dbReference type="Google" id="ProtNLM"/>
    </source>
</evidence>
<keyword evidence="2" id="KW-0472">Membrane</keyword>
<evidence type="ECO:0000256" key="2">
    <source>
        <dbReference type="SAM" id="Phobius"/>
    </source>
</evidence>
<dbReference type="eggNOG" id="ENOG5033H00">
    <property type="taxonomic scope" value="Bacteria"/>
</dbReference>
<reference evidence="3 4" key="1">
    <citation type="journal article" date="2007" name="J. Bacteriol.">
        <title>Whole-genome analysis of the methyl tert-butyl ether-degrading beta-proteobacterium Methylibium petroleiphilum PM1.</title>
        <authorList>
            <person name="Kane S.R."/>
            <person name="Chakicherla A.Y."/>
            <person name="Chain P.S.G."/>
            <person name="Schmidt R."/>
            <person name="Shin M.W."/>
            <person name="Legler T.C."/>
            <person name="Scow K.M."/>
            <person name="Larimer F.W."/>
            <person name="Lucas S.M."/>
            <person name="Richardson P.M."/>
            <person name="Hristova K.R."/>
        </authorList>
    </citation>
    <scope>NUCLEOTIDE SEQUENCE [LARGE SCALE GENOMIC DNA]</scope>
    <source>
        <strain evidence="4">ATCC BAA-1232 / LMG 22953 / PM1</strain>
    </source>
</reference>
<proteinExistence type="predicted"/>
<name>A2SFC9_METPP</name>
<sequence>MGSMEMALIDGVLAGIALAVCVVLLLRLVAGARRRDRFDAAARRTWRAGRQRAVALWRWPGQRRAAARAADEIIRRAARRDADQDGNVIRPKAFHEGRGPRKPH</sequence>
<dbReference type="EMBL" id="CP000555">
    <property type="protein sequence ID" value="ABM94268.1"/>
    <property type="molecule type" value="Genomic_DNA"/>
</dbReference>
<keyword evidence="2" id="KW-0812">Transmembrane</keyword>
<protein>
    <recommendedName>
        <fullName evidence="5">Transmembrane protein</fullName>
    </recommendedName>
</protein>
<evidence type="ECO:0000256" key="1">
    <source>
        <dbReference type="SAM" id="MobiDB-lite"/>
    </source>
</evidence>
<organism evidence="3 4">
    <name type="scientific">Methylibium petroleiphilum (strain ATCC BAA-1232 / LMG 22953 / PM1)</name>
    <dbReference type="NCBI Taxonomy" id="420662"/>
    <lineage>
        <taxon>Bacteria</taxon>
        <taxon>Pseudomonadati</taxon>
        <taxon>Pseudomonadota</taxon>
        <taxon>Betaproteobacteria</taxon>
        <taxon>Burkholderiales</taxon>
        <taxon>Sphaerotilaceae</taxon>
        <taxon>Methylibium</taxon>
    </lineage>
</organism>
<accession>A2SFC9</accession>
<gene>
    <name evidence="3" type="ordered locus">Mpe_A1306</name>
</gene>
<evidence type="ECO:0000313" key="3">
    <source>
        <dbReference type="EMBL" id="ABM94268.1"/>
    </source>
</evidence>
<keyword evidence="4" id="KW-1185">Reference proteome</keyword>
<dbReference type="KEGG" id="mpt:Mpe_A1306"/>
<dbReference type="AlphaFoldDB" id="A2SFC9"/>